<dbReference type="InterPro" id="IPR023631">
    <property type="entry name" value="Amidase_dom"/>
</dbReference>
<reference evidence="3" key="1">
    <citation type="submission" date="2023-02" db="EMBL/GenBank/DDBJ databases">
        <title>Colletotrichum kahawae CIFC_Que2 genome sequencing and assembly.</title>
        <authorList>
            <person name="Baroncelli R."/>
        </authorList>
    </citation>
    <scope>NUCLEOTIDE SEQUENCE</scope>
    <source>
        <strain evidence="3">CIFC_Que2</strain>
    </source>
</reference>
<dbReference type="InterPro" id="IPR058329">
    <property type="entry name" value="Arp1_N"/>
</dbReference>
<evidence type="ECO:0000259" key="2">
    <source>
        <dbReference type="Pfam" id="PF26053"/>
    </source>
</evidence>
<protein>
    <submittedName>
        <fullName evidence="3">Amidase family protein</fullName>
    </submittedName>
</protein>
<accession>A0AAD9YS83</accession>
<dbReference type="EMBL" id="VYYT01000017">
    <property type="protein sequence ID" value="KAK2777605.1"/>
    <property type="molecule type" value="Genomic_DNA"/>
</dbReference>
<feature type="domain" description="Scytalone dehydratase-like protein Arp1 N-terminal" evidence="2">
    <location>
        <begin position="93"/>
        <end position="192"/>
    </location>
</feature>
<dbReference type="Pfam" id="PF01425">
    <property type="entry name" value="Amidase"/>
    <property type="match status" value="1"/>
</dbReference>
<evidence type="ECO:0000313" key="4">
    <source>
        <dbReference type="Proteomes" id="UP001281614"/>
    </source>
</evidence>
<proteinExistence type="predicted"/>
<sequence>MYIYAEDGFAYSYQYGATPDYAEHSFETSLMMNQGLQLVCLAGIASALALRSPLILLQAINGLDSIFQLGNSSFLATSASPLLEAPLNYKPVTVAATHIVATNPLITAELLQNTFDTYLAEDDVFTEDFLETIIISSNYSSGLDSTARSLIESIGSQIVFLPASTNSTSSIPPPGPVLLESDGGTIKVSKVFRLYTDTYSDFVHGVYESDGEYKILSLVDPVWGYPLVPVPSRLYSQVDSRPLAGKRVGVKDIYDIKGEANATAPSIQRIIDLGGVVVGKQKTSQFASAAHAWEWTDVYYPQNPRGDGYLSCSASSAGGACSIAAYDWLDFAIGSDTGQSIRQPAAFAGVYGNRPSQGIIDLSGAMPISYGTDTAGVFARSPRDWVQFSKLWYDPALHQGSYLNDLPDLDIPDARTFPKRILSHRVLMDYSTLGPRNVRGSSHSGWYKERLRIVGSPTAIASAALY</sequence>
<dbReference type="PANTHER" id="PTHR46310">
    <property type="entry name" value="AMIDASE 1"/>
    <property type="match status" value="1"/>
</dbReference>
<dbReference type="SUPFAM" id="SSF75304">
    <property type="entry name" value="Amidase signature (AS) enzymes"/>
    <property type="match status" value="1"/>
</dbReference>
<dbReference type="AlphaFoldDB" id="A0AAD9YS83"/>
<dbReference type="Pfam" id="PF26053">
    <property type="entry name" value="DUF8016"/>
    <property type="match status" value="1"/>
</dbReference>
<organism evidence="3 4">
    <name type="scientific">Colletotrichum kahawae</name>
    <name type="common">Coffee berry disease fungus</name>
    <dbReference type="NCBI Taxonomy" id="34407"/>
    <lineage>
        <taxon>Eukaryota</taxon>
        <taxon>Fungi</taxon>
        <taxon>Dikarya</taxon>
        <taxon>Ascomycota</taxon>
        <taxon>Pezizomycotina</taxon>
        <taxon>Sordariomycetes</taxon>
        <taxon>Hypocreomycetidae</taxon>
        <taxon>Glomerellales</taxon>
        <taxon>Glomerellaceae</taxon>
        <taxon>Colletotrichum</taxon>
        <taxon>Colletotrichum gloeosporioides species complex</taxon>
    </lineage>
</organism>
<dbReference type="Gene3D" id="3.90.1300.10">
    <property type="entry name" value="Amidase signature (AS) domain"/>
    <property type="match status" value="1"/>
</dbReference>
<evidence type="ECO:0000313" key="3">
    <source>
        <dbReference type="EMBL" id="KAK2777605.1"/>
    </source>
</evidence>
<name>A0AAD9YS83_COLKA</name>
<evidence type="ECO:0000259" key="1">
    <source>
        <dbReference type="Pfam" id="PF01425"/>
    </source>
</evidence>
<keyword evidence="4" id="KW-1185">Reference proteome</keyword>
<dbReference type="PANTHER" id="PTHR46310:SF7">
    <property type="entry name" value="AMIDASE 1"/>
    <property type="match status" value="1"/>
</dbReference>
<gene>
    <name evidence="3" type="ORF">CKAH01_11988</name>
</gene>
<feature type="domain" description="Amidase" evidence="1">
    <location>
        <begin position="264"/>
        <end position="391"/>
    </location>
</feature>
<dbReference type="InterPro" id="IPR036928">
    <property type="entry name" value="AS_sf"/>
</dbReference>
<comment type="caution">
    <text evidence="3">The sequence shown here is derived from an EMBL/GenBank/DDBJ whole genome shotgun (WGS) entry which is preliminary data.</text>
</comment>
<dbReference type="Proteomes" id="UP001281614">
    <property type="component" value="Unassembled WGS sequence"/>
</dbReference>